<dbReference type="EMBL" id="CT867988">
    <property type="protein sequence ID" value="CAK56707.1"/>
    <property type="molecule type" value="Genomic_DNA"/>
</dbReference>
<evidence type="ECO:0000313" key="2">
    <source>
        <dbReference type="Proteomes" id="UP000000600"/>
    </source>
</evidence>
<reference evidence="1 2" key="1">
    <citation type="journal article" date="2006" name="Nature">
        <title>Global trends of whole-genome duplications revealed by the ciliate Paramecium tetraurelia.</title>
        <authorList>
            <consortium name="Genoscope"/>
            <person name="Aury J.-M."/>
            <person name="Jaillon O."/>
            <person name="Duret L."/>
            <person name="Noel B."/>
            <person name="Jubin C."/>
            <person name="Porcel B.M."/>
            <person name="Segurens B."/>
            <person name="Daubin V."/>
            <person name="Anthouard V."/>
            <person name="Aiach N."/>
            <person name="Arnaiz O."/>
            <person name="Billaut A."/>
            <person name="Beisson J."/>
            <person name="Blanc I."/>
            <person name="Bouhouche K."/>
            <person name="Camara F."/>
            <person name="Duharcourt S."/>
            <person name="Guigo R."/>
            <person name="Gogendeau D."/>
            <person name="Katinka M."/>
            <person name="Keller A.-M."/>
            <person name="Kissmehl R."/>
            <person name="Klotz C."/>
            <person name="Koll F."/>
            <person name="Le Moue A."/>
            <person name="Lepere C."/>
            <person name="Malinsky S."/>
            <person name="Nowacki M."/>
            <person name="Nowak J.K."/>
            <person name="Plattner H."/>
            <person name="Poulain J."/>
            <person name="Ruiz F."/>
            <person name="Serrano V."/>
            <person name="Zagulski M."/>
            <person name="Dessen P."/>
            <person name="Betermier M."/>
            <person name="Weissenbach J."/>
            <person name="Scarpelli C."/>
            <person name="Schachter V."/>
            <person name="Sperling L."/>
            <person name="Meyer E."/>
            <person name="Cohen J."/>
            <person name="Wincker P."/>
        </authorList>
    </citation>
    <scope>NUCLEOTIDE SEQUENCE [LARGE SCALE GENOMIC DNA]</scope>
    <source>
        <strain evidence="1 2">Stock d4-2</strain>
    </source>
</reference>
<dbReference type="InParanoid" id="A0BDU0"/>
<dbReference type="HOGENOM" id="CLU_1499082_0_0_1"/>
<dbReference type="AlphaFoldDB" id="A0BDU0"/>
<dbReference type="GeneID" id="5009889"/>
<keyword evidence="2" id="KW-1185">Reference proteome</keyword>
<protein>
    <submittedName>
        <fullName evidence="1">Uncharacterized protein</fullName>
    </submittedName>
</protein>
<dbReference type="RefSeq" id="XP_001424105.1">
    <property type="nucleotide sequence ID" value="XM_001424068.1"/>
</dbReference>
<name>A0BDU0_PARTE</name>
<accession>A0BDU0</accession>
<proteinExistence type="predicted"/>
<dbReference type="KEGG" id="ptm:GSPATT00027737001"/>
<evidence type="ECO:0000313" key="1">
    <source>
        <dbReference type="EMBL" id="CAK56707.1"/>
    </source>
</evidence>
<dbReference type="Proteomes" id="UP000000600">
    <property type="component" value="Unassembled WGS sequence"/>
</dbReference>
<sequence>MAIEFQLDYKGSKVYQNQHIYIYQLHLIKPPKLRVHTVTCSNYIILCNQIFIDKFSYQLSFLNTSVSISRDVSSFTRDKYLVSRDIQSSKCSSNNSFLFHVSVINCCINHITSPDNRSIKHDIIIQSGAPLYDPIPRLVSSKLFLQFGLKQSRCYLQNTFSFHLFLHALRLVCMIICKCL</sequence>
<organism evidence="1 2">
    <name type="scientific">Paramecium tetraurelia</name>
    <dbReference type="NCBI Taxonomy" id="5888"/>
    <lineage>
        <taxon>Eukaryota</taxon>
        <taxon>Sar</taxon>
        <taxon>Alveolata</taxon>
        <taxon>Ciliophora</taxon>
        <taxon>Intramacronucleata</taxon>
        <taxon>Oligohymenophorea</taxon>
        <taxon>Peniculida</taxon>
        <taxon>Parameciidae</taxon>
        <taxon>Paramecium</taxon>
    </lineage>
</organism>
<gene>
    <name evidence="1" type="ORF">GSPATT00027737001</name>
</gene>